<dbReference type="KEGG" id="taz:TREAZ_1709"/>
<organism evidence="1 2">
    <name type="scientific">Leadbettera azotonutricia (strain ATCC BAA-888 / DSM 13862 / ZAS-9)</name>
    <name type="common">Treponema azotonutricium</name>
    <dbReference type="NCBI Taxonomy" id="545695"/>
    <lineage>
        <taxon>Bacteria</taxon>
        <taxon>Pseudomonadati</taxon>
        <taxon>Spirochaetota</taxon>
        <taxon>Spirochaetia</taxon>
        <taxon>Spirochaetales</taxon>
        <taxon>Breznakiellaceae</taxon>
        <taxon>Leadbettera</taxon>
    </lineage>
</organism>
<dbReference type="RefSeq" id="WP_015710315.1">
    <property type="nucleotide sequence ID" value="NC_015577.1"/>
</dbReference>
<dbReference type="OrthoDB" id="9829083at2"/>
<protein>
    <submittedName>
        <fullName evidence="1">Uncharacterized protein</fullName>
    </submittedName>
</protein>
<proteinExistence type="predicted"/>
<evidence type="ECO:0000313" key="2">
    <source>
        <dbReference type="Proteomes" id="UP000009222"/>
    </source>
</evidence>
<sequence length="184" mass="21113">MIGEDIIKETIKVREDGFEKEKDHFSITRDVFTSRLESFIISTKRYLESAIIGEIGNNTFDHNFMFENMDQKGVYCNFNFYEKYIVLSDYGRGIKESLSQVIPNIQTDIEALEIAFTKKISGRSPEQRGNGLKFVSETVQKDNWNLFFQSGNGYCRIDKEGIKFAKSTFFISGCLAILNFDGGK</sequence>
<dbReference type="STRING" id="545695.TREAZ_1709"/>
<reference evidence="1 2" key="2">
    <citation type="journal article" date="2011" name="ISME J.">
        <title>RNA-seq reveals cooperative metabolic interactions between two termite-gut spirochete species in co-culture.</title>
        <authorList>
            <person name="Rosenthal A.Z."/>
            <person name="Matson E.G."/>
            <person name="Eldar A."/>
            <person name="Leadbetter J.R."/>
        </authorList>
    </citation>
    <scope>NUCLEOTIDE SEQUENCE [LARGE SCALE GENOMIC DNA]</scope>
    <source>
        <strain evidence="2">ATCC BAA-888 / DSM 13862 / ZAS-9</strain>
    </source>
</reference>
<dbReference type="InParanoid" id="F5YCP4"/>
<dbReference type="HOGENOM" id="CLU_1467594_0_0_12"/>
<dbReference type="eggNOG" id="ENOG5030VVU">
    <property type="taxonomic scope" value="Bacteria"/>
</dbReference>
<keyword evidence="2" id="KW-1185">Reference proteome</keyword>
<evidence type="ECO:0000313" key="1">
    <source>
        <dbReference type="EMBL" id="AEF82137.1"/>
    </source>
</evidence>
<gene>
    <name evidence="1" type="ordered locus">TREAZ_1709</name>
</gene>
<dbReference type="AlphaFoldDB" id="F5YCP4"/>
<reference evidence="2" key="1">
    <citation type="submission" date="2009-12" db="EMBL/GenBank/DDBJ databases">
        <title>Complete sequence of Treponema azotonutricium strain ZAS-9.</title>
        <authorList>
            <person name="Tetu S.G."/>
            <person name="Matson E."/>
            <person name="Ren Q."/>
            <person name="Seshadri R."/>
            <person name="Elbourne L."/>
            <person name="Hassan K.A."/>
            <person name="Durkin A."/>
            <person name="Radune D."/>
            <person name="Mohamoud Y."/>
            <person name="Shay R."/>
            <person name="Jin S."/>
            <person name="Zhang X."/>
            <person name="Lucey K."/>
            <person name="Ballor N.R."/>
            <person name="Ottesen E."/>
            <person name="Rosenthal R."/>
            <person name="Allen A."/>
            <person name="Leadbetter J.R."/>
            <person name="Paulsen I.T."/>
        </authorList>
    </citation>
    <scope>NUCLEOTIDE SEQUENCE [LARGE SCALE GENOMIC DNA]</scope>
    <source>
        <strain evidence="2">ATCC BAA-888 / DSM 13862 / ZAS-9</strain>
    </source>
</reference>
<accession>F5YCP4</accession>
<dbReference type="EMBL" id="CP001841">
    <property type="protein sequence ID" value="AEF82137.1"/>
    <property type="molecule type" value="Genomic_DNA"/>
</dbReference>
<name>F5YCP4_LEAAZ</name>
<dbReference type="Proteomes" id="UP000009222">
    <property type="component" value="Chromosome"/>
</dbReference>